<feature type="domain" description="Aminotransferase class I/classII large" evidence="7">
    <location>
        <begin position="31"/>
        <end position="379"/>
    </location>
</feature>
<comment type="similarity">
    <text evidence="2 6">Belongs to the class-I pyridoxal-phosphate-dependent aminotransferase family.</text>
</comment>
<dbReference type="InterPro" id="IPR004838">
    <property type="entry name" value="NHTrfase_class1_PyrdxlP-BS"/>
</dbReference>
<evidence type="ECO:0000259" key="7">
    <source>
        <dbReference type="Pfam" id="PF00155"/>
    </source>
</evidence>
<keyword evidence="5" id="KW-0663">Pyridoxal phosphate</keyword>
<dbReference type="OrthoDB" id="9803354at2"/>
<dbReference type="GO" id="GO:0006520">
    <property type="term" value="P:amino acid metabolic process"/>
    <property type="evidence" value="ECO:0007669"/>
    <property type="project" value="InterPro"/>
</dbReference>
<protein>
    <recommendedName>
        <fullName evidence="6">Aminotransferase</fullName>
        <ecNumber evidence="6">2.6.1.-</ecNumber>
    </recommendedName>
</protein>
<dbReference type="GO" id="GO:0008483">
    <property type="term" value="F:transaminase activity"/>
    <property type="evidence" value="ECO:0007669"/>
    <property type="project" value="UniProtKB-KW"/>
</dbReference>
<keyword evidence="3 6" id="KW-0032">Aminotransferase</keyword>
<dbReference type="EMBL" id="FMWL01000010">
    <property type="protein sequence ID" value="SCZ79999.1"/>
    <property type="molecule type" value="Genomic_DNA"/>
</dbReference>
<comment type="cofactor">
    <cofactor evidence="1 6">
        <name>pyridoxal 5'-phosphate</name>
        <dbReference type="ChEBI" id="CHEBI:597326"/>
    </cofactor>
</comment>
<dbReference type="InterPro" id="IPR050596">
    <property type="entry name" value="AspAT/PAT-like"/>
</dbReference>
<reference evidence="8 9" key="1">
    <citation type="submission" date="2016-10" db="EMBL/GenBank/DDBJ databases">
        <authorList>
            <person name="de Groot N.N."/>
        </authorList>
    </citation>
    <scope>NUCLEOTIDE SEQUENCE [LARGE SCALE GENOMIC DNA]</scope>
    <source>
        <strain evidence="8 9">DSM 2784</strain>
    </source>
</reference>
<gene>
    <name evidence="8" type="ORF">SAMN03080599_02034</name>
</gene>
<dbReference type="PANTHER" id="PTHR46383">
    <property type="entry name" value="ASPARTATE AMINOTRANSFERASE"/>
    <property type="match status" value="1"/>
</dbReference>
<evidence type="ECO:0000313" key="9">
    <source>
        <dbReference type="Proteomes" id="UP000199208"/>
    </source>
</evidence>
<dbReference type="Pfam" id="PF00155">
    <property type="entry name" value="Aminotran_1_2"/>
    <property type="match status" value="1"/>
</dbReference>
<dbReference type="FunFam" id="3.40.640.10:FF:000033">
    <property type="entry name" value="Aspartate aminotransferase"/>
    <property type="match status" value="1"/>
</dbReference>
<dbReference type="CDD" id="cd00609">
    <property type="entry name" value="AAT_like"/>
    <property type="match status" value="1"/>
</dbReference>
<evidence type="ECO:0000256" key="6">
    <source>
        <dbReference type="RuleBase" id="RU000481"/>
    </source>
</evidence>
<evidence type="ECO:0000256" key="3">
    <source>
        <dbReference type="ARBA" id="ARBA00022576"/>
    </source>
</evidence>
<keyword evidence="4 6" id="KW-0808">Transferase</keyword>
<evidence type="ECO:0000256" key="2">
    <source>
        <dbReference type="ARBA" id="ARBA00007441"/>
    </source>
</evidence>
<dbReference type="EC" id="2.6.1.-" evidence="6"/>
<dbReference type="Proteomes" id="UP000199208">
    <property type="component" value="Unassembled WGS sequence"/>
</dbReference>
<dbReference type="RefSeq" id="WP_092591136.1">
    <property type="nucleotide sequence ID" value="NZ_FMWL01000010.1"/>
</dbReference>
<dbReference type="SUPFAM" id="SSF53383">
    <property type="entry name" value="PLP-dependent transferases"/>
    <property type="match status" value="1"/>
</dbReference>
<dbReference type="InterPro" id="IPR015424">
    <property type="entry name" value="PyrdxlP-dep_Trfase"/>
</dbReference>
<accession>A0A1G5S364</accession>
<dbReference type="InterPro" id="IPR004839">
    <property type="entry name" value="Aminotransferase_I/II_large"/>
</dbReference>
<dbReference type="InterPro" id="IPR015421">
    <property type="entry name" value="PyrdxlP-dep_Trfase_major"/>
</dbReference>
<evidence type="ECO:0000256" key="4">
    <source>
        <dbReference type="ARBA" id="ARBA00022679"/>
    </source>
</evidence>
<dbReference type="Gene3D" id="3.90.1150.10">
    <property type="entry name" value="Aspartate Aminotransferase, domain 1"/>
    <property type="match status" value="1"/>
</dbReference>
<organism evidence="8 9">
    <name type="scientific">Acidaminobacter hydrogenoformans DSM 2784</name>
    <dbReference type="NCBI Taxonomy" id="1120920"/>
    <lineage>
        <taxon>Bacteria</taxon>
        <taxon>Bacillati</taxon>
        <taxon>Bacillota</taxon>
        <taxon>Clostridia</taxon>
        <taxon>Peptostreptococcales</taxon>
        <taxon>Acidaminobacteraceae</taxon>
        <taxon>Acidaminobacter</taxon>
    </lineage>
</organism>
<dbReference type="AlphaFoldDB" id="A0A1G5S364"/>
<proteinExistence type="inferred from homology"/>
<sequence length="385" mass="42396">MKDIALSNLFKSVQPSPMLQMFEAASKHTGLISLGIGEPDAHTHPSIVDAAAEAAKAGFTHYPPVNGFQDLRIAISEYWREKYALDSTPEEVIIGAGATQAIYMILQALVNPGDEVIVPDPCFTPYMQAIDYVYGVPVPVPLKEDDAFNMTAELLESCITPKTKIVMLNSPGNPTGAVIGMEEALKICDVIKKHDLILISDEIYEAFIYEGEHICFATLPDMKERTFTIAGFSKTYAMCGWRIGYAIGPKKVIDTMKIINIGTTMCMNSVSQKAALYALKNCEPQVKEMVEIYKDRVAYAHKRINQIKGLSCIKPKGAFYIFANIEKTGMKSVELGMKLLEEAKVITIPGISFGPNSDNFIRISCTIPTEQMAEAFDRIEAVLGK</sequence>
<keyword evidence="9" id="KW-1185">Reference proteome</keyword>
<dbReference type="STRING" id="1120920.SAMN03080599_02034"/>
<name>A0A1G5S364_9FIRM</name>
<dbReference type="PANTHER" id="PTHR46383:SF1">
    <property type="entry name" value="ASPARTATE AMINOTRANSFERASE"/>
    <property type="match status" value="1"/>
</dbReference>
<dbReference type="GO" id="GO:0030170">
    <property type="term" value="F:pyridoxal phosphate binding"/>
    <property type="evidence" value="ECO:0007669"/>
    <property type="project" value="InterPro"/>
</dbReference>
<evidence type="ECO:0000256" key="1">
    <source>
        <dbReference type="ARBA" id="ARBA00001933"/>
    </source>
</evidence>
<evidence type="ECO:0000313" key="8">
    <source>
        <dbReference type="EMBL" id="SCZ79999.1"/>
    </source>
</evidence>
<evidence type="ECO:0000256" key="5">
    <source>
        <dbReference type="ARBA" id="ARBA00022898"/>
    </source>
</evidence>
<dbReference type="InterPro" id="IPR015422">
    <property type="entry name" value="PyrdxlP-dep_Trfase_small"/>
</dbReference>
<dbReference type="PROSITE" id="PS00105">
    <property type="entry name" value="AA_TRANSFER_CLASS_1"/>
    <property type="match status" value="1"/>
</dbReference>
<dbReference type="Gene3D" id="3.40.640.10">
    <property type="entry name" value="Type I PLP-dependent aspartate aminotransferase-like (Major domain)"/>
    <property type="match status" value="1"/>
</dbReference>